<accession>A0AC34EZH7</accession>
<evidence type="ECO:0000313" key="2">
    <source>
        <dbReference type="WBParaSite" id="ES5_v2.g10190.t1"/>
    </source>
</evidence>
<reference evidence="2" key="1">
    <citation type="submission" date="2022-11" db="UniProtKB">
        <authorList>
            <consortium name="WormBaseParasite"/>
        </authorList>
    </citation>
    <scope>IDENTIFICATION</scope>
</reference>
<evidence type="ECO:0000313" key="1">
    <source>
        <dbReference type="Proteomes" id="UP000887579"/>
    </source>
</evidence>
<protein>
    <submittedName>
        <fullName evidence="2">Uncharacterized protein</fullName>
    </submittedName>
</protein>
<organism evidence="1 2">
    <name type="scientific">Panagrolaimus sp. ES5</name>
    <dbReference type="NCBI Taxonomy" id="591445"/>
    <lineage>
        <taxon>Eukaryota</taxon>
        <taxon>Metazoa</taxon>
        <taxon>Ecdysozoa</taxon>
        <taxon>Nematoda</taxon>
        <taxon>Chromadorea</taxon>
        <taxon>Rhabditida</taxon>
        <taxon>Tylenchina</taxon>
        <taxon>Panagrolaimomorpha</taxon>
        <taxon>Panagrolaimoidea</taxon>
        <taxon>Panagrolaimidae</taxon>
        <taxon>Panagrolaimus</taxon>
    </lineage>
</organism>
<dbReference type="Proteomes" id="UP000887579">
    <property type="component" value="Unplaced"/>
</dbReference>
<dbReference type="WBParaSite" id="ES5_v2.g10190.t1">
    <property type="protein sequence ID" value="ES5_v2.g10190.t1"/>
    <property type="gene ID" value="ES5_v2.g10190"/>
</dbReference>
<proteinExistence type="predicted"/>
<sequence length="621" mass="70412">MAQNIRPNLDQDNLLSDAINNFLQKEREEKLQEEMLQWQQAEAAASAAARAAAATQPENLPNPESPPQNQSPNLFSFFNANLEIDLPEHQALPSTIARCFGIEKAELQLKRKSKIFKVHDTEDKFVPPLKNSRGKFEVLSTPSPPEPQQPSNVQRQRESSASQFHDCVEDVTECTIILNNQQSKLSGGTITKAQIAASLGIQRTDFRLIGQDGTITSQRNQFTLNPGAKYHVIHPNQSLLQSVEEQVVEQISAVDLSLNVPMSYSVPYFISVLRILWTLSFTDDAVKFNDEVIQETKTSTILCPKTLSTCAYQVAYGFNEIANAIQNVSSKIAKNSYKKPYDSSSATSTSQKYEVVSQEDSDDDEDEQHHDDATIIESPLKDFAEIIELHQKSITELDDFLKIVMKQMRANNPTVESVKLSLQIRAENEKHKLERKKFARLDQQELNKIYKSISENDEQICPSGTDLYEVSSNRNQHNFAYELVEKILLNFENENVFADITKLLNYCSQIAHCSLMHWMFAFETIKTAESDEKVAASGKLIMDQETKQFVAAQLFQCLKIWDTVSLAVPLSVNFDDKTVEENVHEIWENMKDKIQASQYALEIYYANANKEKKIKKGGRHN</sequence>
<name>A0AC34EZH7_9BILA</name>